<keyword evidence="3" id="KW-0560">Oxidoreductase</keyword>
<dbReference type="InterPro" id="IPR007803">
    <property type="entry name" value="Asp/Arg/Pro-Hydrxlase"/>
</dbReference>
<keyword evidence="2" id="KW-0223">Dioxygenase</keyword>
<keyword evidence="7" id="KW-1185">Reference proteome</keyword>
<dbReference type="EMBL" id="SMBU01000004">
    <property type="protein sequence ID" value="TCV02458.1"/>
    <property type="molecule type" value="Genomic_DNA"/>
</dbReference>
<comment type="similarity">
    <text evidence="1">Belongs to the aspartyl/asparaginyl beta-hydroxylase family.</text>
</comment>
<evidence type="ECO:0000313" key="6">
    <source>
        <dbReference type="EMBL" id="TCV02458.1"/>
    </source>
</evidence>
<evidence type="ECO:0000256" key="1">
    <source>
        <dbReference type="ARBA" id="ARBA00007730"/>
    </source>
</evidence>
<dbReference type="SUPFAM" id="SSF51197">
    <property type="entry name" value="Clavaminate synthase-like"/>
    <property type="match status" value="1"/>
</dbReference>
<evidence type="ECO:0000256" key="4">
    <source>
        <dbReference type="SAM" id="Phobius"/>
    </source>
</evidence>
<dbReference type="AlphaFoldDB" id="A0A4R3VFI9"/>
<keyword evidence="4" id="KW-0812">Transmembrane</keyword>
<dbReference type="PANTHER" id="PTHR46332:SF5">
    <property type="entry name" value="ASPARTATE BETA-HYDROXYLASE DOMAIN CONTAINING 2"/>
    <property type="match status" value="1"/>
</dbReference>
<reference evidence="6 7" key="1">
    <citation type="submission" date="2019-03" db="EMBL/GenBank/DDBJ databases">
        <title>Genomic Encyclopedia of Type Strains, Phase IV (KMG-IV): sequencing the most valuable type-strain genomes for metagenomic binning, comparative biology and taxonomic classification.</title>
        <authorList>
            <person name="Goeker M."/>
        </authorList>
    </citation>
    <scope>NUCLEOTIDE SEQUENCE [LARGE SCALE GENOMIC DNA]</scope>
    <source>
        <strain evidence="6 7">DSM 654</strain>
    </source>
</reference>
<keyword evidence="4" id="KW-1133">Transmembrane helix</keyword>
<dbReference type="PANTHER" id="PTHR46332">
    <property type="entry name" value="ASPARTATE BETA-HYDROXYLASE DOMAIN-CONTAINING PROTEIN 2"/>
    <property type="match status" value="1"/>
</dbReference>
<dbReference type="Pfam" id="PF05118">
    <property type="entry name" value="Asp_Arg_Hydrox"/>
    <property type="match status" value="1"/>
</dbReference>
<proteinExistence type="inferred from homology"/>
<protein>
    <submittedName>
        <fullName evidence="6">Beta-hydroxylase</fullName>
    </submittedName>
</protein>
<feature type="domain" description="Aspartyl/asparaginy/proline hydroxylase" evidence="5">
    <location>
        <begin position="76"/>
        <end position="229"/>
    </location>
</feature>
<gene>
    <name evidence="6" type="ORF">EV671_1004234</name>
</gene>
<accession>A0A4R3VFI9</accession>
<sequence>MPHDIPYIKLSIVAIFVASTVYVHFRGRVRLRFFRQLMDHSTFMAPINCLMYMFSRLPAKPYLPVAGFPELKLLQDHWQDIRAEAHLLAEAGEIKKSDKYNDAGFNSFFKTGWTRFHLKWYGDAHPSARELCPVTTELLQRIPSVKAAMFAALPPGGRLVTHRDPFAGSVRYHLGLVTPNDDRCYISVDGERYSWRDGQGVIFDETYLHYAENQSDQMRIILFCDVERPLNNPLARWFNHFISHTLIRAAAAPNSDTDKTGGINKLFAYVQQVRLFGKRIKARSRFAYYGLQWLIFGGLFVWWIFG</sequence>
<comment type="caution">
    <text evidence="6">The sequence shown here is derived from an EMBL/GenBank/DDBJ whole genome shotgun (WGS) entry which is preliminary data.</text>
</comment>
<dbReference type="Gene3D" id="2.60.120.330">
    <property type="entry name" value="B-lactam Antibiotic, Isopenicillin N Synthase, Chain"/>
    <property type="match status" value="1"/>
</dbReference>
<dbReference type="RefSeq" id="WP_243655593.1">
    <property type="nucleotide sequence ID" value="NZ_CBCSGL010000001.1"/>
</dbReference>
<feature type="transmembrane region" description="Helical" evidence="4">
    <location>
        <begin position="6"/>
        <end position="25"/>
    </location>
</feature>
<keyword evidence="4" id="KW-0472">Membrane</keyword>
<evidence type="ECO:0000259" key="5">
    <source>
        <dbReference type="Pfam" id="PF05118"/>
    </source>
</evidence>
<dbReference type="Proteomes" id="UP000295110">
    <property type="component" value="Unassembled WGS sequence"/>
</dbReference>
<evidence type="ECO:0000313" key="7">
    <source>
        <dbReference type="Proteomes" id="UP000295110"/>
    </source>
</evidence>
<evidence type="ECO:0000256" key="2">
    <source>
        <dbReference type="ARBA" id="ARBA00022964"/>
    </source>
</evidence>
<dbReference type="InterPro" id="IPR027443">
    <property type="entry name" value="IPNS-like_sf"/>
</dbReference>
<feature type="transmembrane region" description="Helical" evidence="4">
    <location>
        <begin position="286"/>
        <end position="305"/>
    </location>
</feature>
<dbReference type="InterPro" id="IPR051821">
    <property type="entry name" value="Asp/Asn_beta-hydroxylase"/>
</dbReference>
<evidence type="ECO:0000256" key="3">
    <source>
        <dbReference type="ARBA" id="ARBA00023002"/>
    </source>
</evidence>
<name>A0A4R3VFI9_ROSSA</name>
<organism evidence="6 7">
    <name type="scientific">Roseateles saccharophilus</name>
    <name type="common">Pseudomonas saccharophila</name>
    <dbReference type="NCBI Taxonomy" id="304"/>
    <lineage>
        <taxon>Bacteria</taxon>
        <taxon>Pseudomonadati</taxon>
        <taxon>Pseudomonadota</taxon>
        <taxon>Betaproteobacteria</taxon>
        <taxon>Burkholderiales</taxon>
        <taxon>Sphaerotilaceae</taxon>
        <taxon>Roseateles</taxon>
    </lineage>
</organism>
<dbReference type="GO" id="GO:0051213">
    <property type="term" value="F:dioxygenase activity"/>
    <property type="evidence" value="ECO:0007669"/>
    <property type="project" value="UniProtKB-KW"/>
</dbReference>